<name>A0AAE0TBD6_9BIVA</name>
<dbReference type="AlphaFoldDB" id="A0AAE0TBD6"/>
<dbReference type="Proteomes" id="UP001195483">
    <property type="component" value="Unassembled WGS sequence"/>
</dbReference>
<reference evidence="1" key="2">
    <citation type="journal article" date="2021" name="Genome Biol. Evol.">
        <title>Developing a high-quality reference genome for a parasitic bivalve with doubly uniparental inheritance (Bivalvia: Unionida).</title>
        <authorList>
            <person name="Smith C.H."/>
        </authorList>
    </citation>
    <scope>NUCLEOTIDE SEQUENCE</scope>
    <source>
        <strain evidence="1">CHS0354</strain>
        <tissue evidence="1">Mantle</tissue>
    </source>
</reference>
<comment type="caution">
    <text evidence="1">The sequence shown here is derived from an EMBL/GenBank/DDBJ whole genome shotgun (WGS) entry which is preliminary data.</text>
</comment>
<keyword evidence="2" id="KW-1185">Reference proteome</keyword>
<reference evidence="1" key="3">
    <citation type="submission" date="2023-05" db="EMBL/GenBank/DDBJ databases">
        <authorList>
            <person name="Smith C.H."/>
        </authorList>
    </citation>
    <scope>NUCLEOTIDE SEQUENCE</scope>
    <source>
        <strain evidence="1">CHS0354</strain>
        <tissue evidence="1">Mantle</tissue>
    </source>
</reference>
<accession>A0AAE0TBD6</accession>
<evidence type="ECO:0000313" key="2">
    <source>
        <dbReference type="Proteomes" id="UP001195483"/>
    </source>
</evidence>
<sequence>MQDIKNKFITKYVAQISTSPSGAMTQHAHTKDPPPVIVVHIPHNLGPDADRGYTYVTLNIRLAFHYYIDTGKHETNLNVLDKYGHLDLETYSGQLHFNVPEKKMGLIDMG</sequence>
<evidence type="ECO:0000313" key="1">
    <source>
        <dbReference type="EMBL" id="KAK3606724.1"/>
    </source>
</evidence>
<proteinExistence type="predicted"/>
<protein>
    <submittedName>
        <fullName evidence="1">Uncharacterized protein</fullName>
    </submittedName>
</protein>
<dbReference type="EMBL" id="JAEAOA010001948">
    <property type="protein sequence ID" value="KAK3606724.1"/>
    <property type="molecule type" value="Genomic_DNA"/>
</dbReference>
<gene>
    <name evidence="1" type="ORF">CHS0354_033075</name>
</gene>
<organism evidence="1 2">
    <name type="scientific">Potamilus streckersoni</name>
    <dbReference type="NCBI Taxonomy" id="2493646"/>
    <lineage>
        <taxon>Eukaryota</taxon>
        <taxon>Metazoa</taxon>
        <taxon>Spiralia</taxon>
        <taxon>Lophotrochozoa</taxon>
        <taxon>Mollusca</taxon>
        <taxon>Bivalvia</taxon>
        <taxon>Autobranchia</taxon>
        <taxon>Heteroconchia</taxon>
        <taxon>Palaeoheterodonta</taxon>
        <taxon>Unionida</taxon>
        <taxon>Unionoidea</taxon>
        <taxon>Unionidae</taxon>
        <taxon>Ambleminae</taxon>
        <taxon>Lampsilini</taxon>
        <taxon>Potamilus</taxon>
    </lineage>
</organism>
<reference evidence="1" key="1">
    <citation type="journal article" date="2021" name="Genome Biol. Evol.">
        <title>A High-Quality Reference Genome for a Parasitic Bivalve with Doubly Uniparental Inheritance (Bivalvia: Unionida).</title>
        <authorList>
            <person name="Smith C.H."/>
        </authorList>
    </citation>
    <scope>NUCLEOTIDE SEQUENCE</scope>
    <source>
        <strain evidence="1">CHS0354</strain>
    </source>
</reference>